<evidence type="ECO:0000256" key="1">
    <source>
        <dbReference type="ARBA" id="ARBA00006484"/>
    </source>
</evidence>
<keyword evidence="2" id="KW-0521">NADP</keyword>
<dbReference type="InterPro" id="IPR036291">
    <property type="entry name" value="NAD(P)-bd_dom_sf"/>
</dbReference>
<dbReference type="Gene3D" id="3.40.50.720">
    <property type="entry name" value="NAD(P)-binding Rossmann-like Domain"/>
    <property type="match status" value="1"/>
</dbReference>
<dbReference type="InterPro" id="IPR020904">
    <property type="entry name" value="Sc_DH/Rdtase_CS"/>
</dbReference>
<proteinExistence type="inferred from homology"/>
<sequence>MSSQLVWLITGTSTGLGRDLTLLTLKRGDKVIATTRGRSLAKLDDLKAQGADTLELDVTWPLEKLQQVMKEAVEIHGRIDVLVNNAGYFLVGALEENSPEETLQQFNANVFGALNVTRAVLPHMRARKSGTIVWAGSIVGWHALANAGVYAASKAAVRSLSETLHAEISPIGLRSICIDFGYFRTAFLNSEHRMPHLGKISDYKEVTEEYERALQEYNGKQPGDPIRGCQVILDLVRDEGIVKGKGAAVPTNLQLGSDTYNTVKPILEKHIKVMEDWKDVTLSTDFPEGEK</sequence>
<dbReference type="AlphaFoldDB" id="A0A4S8LDG8"/>
<dbReference type="InterPro" id="IPR051911">
    <property type="entry name" value="SDR_oxidoreductase"/>
</dbReference>
<name>A0A4S8LDG8_DENBC</name>
<protein>
    <submittedName>
        <fullName evidence="5">NAD(P)-binding protein</fullName>
    </submittedName>
</protein>
<keyword evidence="6" id="KW-1185">Reference proteome</keyword>
<organism evidence="5 6">
    <name type="scientific">Dendrothele bispora (strain CBS 962.96)</name>
    <dbReference type="NCBI Taxonomy" id="1314807"/>
    <lineage>
        <taxon>Eukaryota</taxon>
        <taxon>Fungi</taxon>
        <taxon>Dikarya</taxon>
        <taxon>Basidiomycota</taxon>
        <taxon>Agaricomycotina</taxon>
        <taxon>Agaricomycetes</taxon>
        <taxon>Agaricomycetidae</taxon>
        <taxon>Agaricales</taxon>
        <taxon>Agaricales incertae sedis</taxon>
        <taxon>Dendrothele</taxon>
    </lineage>
</organism>
<dbReference type="Proteomes" id="UP000297245">
    <property type="component" value="Unassembled WGS sequence"/>
</dbReference>
<evidence type="ECO:0000256" key="3">
    <source>
        <dbReference type="ARBA" id="ARBA00023002"/>
    </source>
</evidence>
<dbReference type="PRINTS" id="PR00080">
    <property type="entry name" value="SDRFAMILY"/>
</dbReference>
<dbReference type="PANTHER" id="PTHR43976:SF16">
    <property type="entry name" value="SHORT-CHAIN DEHYDROGENASE_REDUCTASE FAMILY PROTEIN"/>
    <property type="match status" value="1"/>
</dbReference>
<dbReference type="SUPFAM" id="SSF51735">
    <property type="entry name" value="NAD(P)-binding Rossmann-fold domains"/>
    <property type="match status" value="1"/>
</dbReference>
<dbReference type="OrthoDB" id="1274115at2759"/>
<dbReference type="InterPro" id="IPR002347">
    <property type="entry name" value="SDR_fam"/>
</dbReference>
<dbReference type="Pfam" id="PF00106">
    <property type="entry name" value="adh_short"/>
    <property type="match status" value="1"/>
</dbReference>
<dbReference type="EMBL" id="ML179481">
    <property type="protein sequence ID" value="THU86770.1"/>
    <property type="molecule type" value="Genomic_DNA"/>
</dbReference>
<reference evidence="5 6" key="1">
    <citation type="journal article" date="2019" name="Nat. Ecol. Evol.">
        <title>Megaphylogeny resolves global patterns of mushroom evolution.</title>
        <authorList>
            <person name="Varga T."/>
            <person name="Krizsan K."/>
            <person name="Foldi C."/>
            <person name="Dima B."/>
            <person name="Sanchez-Garcia M."/>
            <person name="Sanchez-Ramirez S."/>
            <person name="Szollosi G.J."/>
            <person name="Szarkandi J.G."/>
            <person name="Papp V."/>
            <person name="Albert L."/>
            <person name="Andreopoulos W."/>
            <person name="Angelini C."/>
            <person name="Antonin V."/>
            <person name="Barry K.W."/>
            <person name="Bougher N.L."/>
            <person name="Buchanan P."/>
            <person name="Buyck B."/>
            <person name="Bense V."/>
            <person name="Catcheside P."/>
            <person name="Chovatia M."/>
            <person name="Cooper J."/>
            <person name="Damon W."/>
            <person name="Desjardin D."/>
            <person name="Finy P."/>
            <person name="Geml J."/>
            <person name="Haridas S."/>
            <person name="Hughes K."/>
            <person name="Justo A."/>
            <person name="Karasinski D."/>
            <person name="Kautmanova I."/>
            <person name="Kiss B."/>
            <person name="Kocsube S."/>
            <person name="Kotiranta H."/>
            <person name="LaButti K.M."/>
            <person name="Lechner B.E."/>
            <person name="Liimatainen K."/>
            <person name="Lipzen A."/>
            <person name="Lukacs Z."/>
            <person name="Mihaltcheva S."/>
            <person name="Morgado L.N."/>
            <person name="Niskanen T."/>
            <person name="Noordeloos M.E."/>
            <person name="Ohm R.A."/>
            <person name="Ortiz-Santana B."/>
            <person name="Ovrebo C."/>
            <person name="Racz N."/>
            <person name="Riley R."/>
            <person name="Savchenko A."/>
            <person name="Shiryaev A."/>
            <person name="Soop K."/>
            <person name="Spirin V."/>
            <person name="Szebenyi C."/>
            <person name="Tomsovsky M."/>
            <person name="Tulloss R.E."/>
            <person name="Uehling J."/>
            <person name="Grigoriev I.V."/>
            <person name="Vagvolgyi C."/>
            <person name="Papp T."/>
            <person name="Martin F.M."/>
            <person name="Miettinen O."/>
            <person name="Hibbett D.S."/>
            <person name="Nagy L.G."/>
        </authorList>
    </citation>
    <scope>NUCLEOTIDE SEQUENCE [LARGE SCALE GENOMIC DNA]</scope>
    <source>
        <strain evidence="5 6">CBS 962.96</strain>
    </source>
</reference>
<gene>
    <name evidence="5" type="ORF">K435DRAFT_804853</name>
</gene>
<evidence type="ECO:0000256" key="2">
    <source>
        <dbReference type="ARBA" id="ARBA00022857"/>
    </source>
</evidence>
<evidence type="ECO:0000313" key="5">
    <source>
        <dbReference type="EMBL" id="THU86770.1"/>
    </source>
</evidence>
<evidence type="ECO:0000313" key="6">
    <source>
        <dbReference type="Proteomes" id="UP000297245"/>
    </source>
</evidence>
<comment type="similarity">
    <text evidence="1 4">Belongs to the short-chain dehydrogenases/reductases (SDR) family.</text>
</comment>
<dbReference type="PROSITE" id="PS00061">
    <property type="entry name" value="ADH_SHORT"/>
    <property type="match status" value="1"/>
</dbReference>
<dbReference type="CDD" id="cd05374">
    <property type="entry name" value="17beta-HSD-like_SDR_c"/>
    <property type="match status" value="1"/>
</dbReference>
<evidence type="ECO:0000256" key="4">
    <source>
        <dbReference type="RuleBase" id="RU000363"/>
    </source>
</evidence>
<dbReference type="PANTHER" id="PTHR43976">
    <property type="entry name" value="SHORT CHAIN DEHYDROGENASE"/>
    <property type="match status" value="1"/>
</dbReference>
<dbReference type="GO" id="GO:0016491">
    <property type="term" value="F:oxidoreductase activity"/>
    <property type="evidence" value="ECO:0007669"/>
    <property type="project" value="UniProtKB-KW"/>
</dbReference>
<accession>A0A4S8LDG8</accession>
<dbReference type="PRINTS" id="PR00081">
    <property type="entry name" value="GDHRDH"/>
</dbReference>
<keyword evidence="3" id="KW-0560">Oxidoreductase</keyword>